<name>A0A1H7L885_STIAU</name>
<feature type="chain" id="PRO_5010311237" description="adenosine deaminase" evidence="7">
    <location>
        <begin position="19"/>
        <end position="484"/>
    </location>
</feature>
<evidence type="ECO:0000256" key="3">
    <source>
        <dbReference type="ARBA" id="ARBA00012784"/>
    </source>
</evidence>
<dbReference type="RefSeq" id="WP_075005768.1">
    <property type="nucleotide sequence ID" value="NZ_FOAP01000003.1"/>
</dbReference>
<proteinExistence type="inferred from homology"/>
<dbReference type="PANTHER" id="PTHR11409">
    <property type="entry name" value="ADENOSINE DEAMINASE"/>
    <property type="match status" value="1"/>
</dbReference>
<evidence type="ECO:0000313" key="10">
    <source>
        <dbReference type="Proteomes" id="UP000182719"/>
    </source>
</evidence>
<evidence type="ECO:0000256" key="7">
    <source>
        <dbReference type="SAM" id="SignalP"/>
    </source>
</evidence>
<sequence>MRKTLPGLMMLTLASGCATLPGAPGASNEAVTGRHFASLVSGAAPKTAELSLFLNKMPKGGDLHHHYSGAIYAEQYLEWVDTQGFCVNKATSKIQHQRPTPPDCVSGKDLAADDTAYRNLLQLWSSKDFDNHGALKPPPDLQFFNTFMYFDDVASTNTREGLQTLKQRAIAENVGYIETIFQLTTGTQDDAFDRGIAAAGLDSAKLQAQMTAQLAKLEADAGFNQGVQQYLAYVQDSSQGLDDENFTMRYQAYVLRALSPSMVFSQTAAAFKIASQDKRVVAVNLVGAENGTVAMRDYRLHMQMFKFLKAQYPDIKLSLHAGELALGMVPPEGMKFHIAEALGVAGANRIGHGVDIMHETNAQQTLETLRALDIPIEVNLTSNQFILGIQGEAHPVGLYRKYGVPFVISTDDSGVTRHTLSNEYVLFASRYQPTYAEVKKLSYDSLRYAFLPDADKQRLTQQLDARFAKFEADIAALEARTVRK</sequence>
<dbReference type="EMBL" id="FOAP01000003">
    <property type="protein sequence ID" value="SEK95212.1"/>
    <property type="molecule type" value="Genomic_DNA"/>
</dbReference>
<keyword evidence="5" id="KW-0378">Hydrolase</keyword>
<dbReference type="GO" id="GO:0005829">
    <property type="term" value="C:cytosol"/>
    <property type="evidence" value="ECO:0007669"/>
    <property type="project" value="TreeGrafter"/>
</dbReference>
<dbReference type="InterPro" id="IPR006330">
    <property type="entry name" value="Ado/ade_deaminase"/>
</dbReference>
<evidence type="ECO:0000256" key="4">
    <source>
        <dbReference type="ARBA" id="ARBA00022723"/>
    </source>
</evidence>
<keyword evidence="7" id="KW-0732">Signal</keyword>
<evidence type="ECO:0000256" key="2">
    <source>
        <dbReference type="ARBA" id="ARBA00006676"/>
    </source>
</evidence>
<evidence type="ECO:0000256" key="6">
    <source>
        <dbReference type="ARBA" id="ARBA00022833"/>
    </source>
</evidence>
<keyword evidence="6" id="KW-0862">Zinc</keyword>
<reference evidence="10" key="1">
    <citation type="submission" date="2016-10" db="EMBL/GenBank/DDBJ databases">
        <authorList>
            <person name="Varghese N."/>
            <person name="Submissions S."/>
        </authorList>
    </citation>
    <scope>NUCLEOTIDE SEQUENCE [LARGE SCALE GENOMIC DNA]</scope>
    <source>
        <strain evidence="10">DSM 17044</strain>
    </source>
</reference>
<evidence type="ECO:0000256" key="5">
    <source>
        <dbReference type="ARBA" id="ARBA00022801"/>
    </source>
</evidence>
<keyword evidence="10" id="KW-1185">Reference proteome</keyword>
<feature type="signal peptide" evidence="7">
    <location>
        <begin position="1"/>
        <end position="18"/>
    </location>
</feature>
<dbReference type="GO" id="GO:0006154">
    <property type="term" value="P:adenosine catabolic process"/>
    <property type="evidence" value="ECO:0007669"/>
    <property type="project" value="TreeGrafter"/>
</dbReference>
<dbReference type="OrthoDB" id="105475at2"/>
<evidence type="ECO:0000313" key="9">
    <source>
        <dbReference type="EMBL" id="SEK95212.1"/>
    </source>
</evidence>
<protein>
    <recommendedName>
        <fullName evidence="3">adenosine deaminase</fullName>
        <ecNumber evidence="3">3.5.4.4</ecNumber>
    </recommendedName>
</protein>
<dbReference type="PROSITE" id="PS51257">
    <property type="entry name" value="PROKAR_LIPOPROTEIN"/>
    <property type="match status" value="1"/>
</dbReference>
<dbReference type="InterPro" id="IPR032466">
    <property type="entry name" value="Metal_Hydrolase"/>
</dbReference>
<dbReference type="Proteomes" id="UP000182719">
    <property type="component" value="Unassembled WGS sequence"/>
</dbReference>
<dbReference type="GO" id="GO:0004000">
    <property type="term" value="F:adenosine deaminase activity"/>
    <property type="evidence" value="ECO:0007669"/>
    <property type="project" value="UniProtKB-ARBA"/>
</dbReference>
<evidence type="ECO:0000256" key="1">
    <source>
        <dbReference type="ARBA" id="ARBA00001947"/>
    </source>
</evidence>
<keyword evidence="4" id="KW-0479">Metal-binding</keyword>
<comment type="similarity">
    <text evidence="2">Belongs to the metallo-dependent hydrolases superfamily. Adenosine and AMP deaminases family.</text>
</comment>
<dbReference type="SUPFAM" id="SSF51556">
    <property type="entry name" value="Metallo-dependent hydrolases"/>
    <property type="match status" value="1"/>
</dbReference>
<evidence type="ECO:0000259" key="8">
    <source>
        <dbReference type="Pfam" id="PF00962"/>
    </source>
</evidence>
<dbReference type="InterPro" id="IPR001365">
    <property type="entry name" value="A_deaminase_dom"/>
</dbReference>
<dbReference type="EC" id="3.5.4.4" evidence="3"/>
<dbReference type="GO" id="GO:0046872">
    <property type="term" value="F:metal ion binding"/>
    <property type="evidence" value="ECO:0007669"/>
    <property type="project" value="UniProtKB-KW"/>
</dbReference>
<gene>
    <name evidence="9" type="ORF">SAMN05444354_103154</name>
</gene>
<organism evidence="9 10">
    <name type="scientific">Stigmatella aurantiaca</name>
    <dbReference type="NCBI Taxonomy" id="41"/>
    <lineage>
        <taxon>Bacteria</taxon>
        <taxon>Pseudomonadati</taxon>
        <taxon>Myxococcota</taxon>
        <taxon>Myxococcia</taxon>
        <taxon>Myxococcales</taxon>
        <taxon>Cystobacterineae</taxon>
        <taxon>Archangiaceae</taxon>
        <taxon>Stigmatella</taxon>
    </lineage>
</organism>
<dbReference type="GO" id="GO:0046103">
    <property type="term" value="P:inosine biosynthetic process"/>
    <property type="evidence" value="ECO:0007669"/>
    <property type="project" value="TreeGrafter"/>
</dbReference>
<dbReference type="AlphaFoldDB" id="A0A1H7L885"/>
<dbReference type="GO" id="GO:0043103">
    <property type="term" value="P:hypoxanthine salvage"/>
    <property type="evidence" value="ECO:0007669"/>
    <property type="project" value="TreeGrafter"/>
</dbReference>
<accession>A0A1H7L885</accession>
<dbReference type="PANTHER" id="PTHR11409:SF43">
    <property type="entry name" value="ADENOSINE DEAMINASE"/>
    <property type="match status" value="1"/>
</dbReference>
<dbReference type="Pfam" id="PF00962">
    <property type="entry name" value="A_deaminase"/>
    <property type="match status" value="1"/>
</dbReference>
<dbReference type="Gene3D" id="3.20.20.140">
    <property type="entry name" value="Metal-dependent hydrolases"/>
    <property type="match status" value="1"/>
</dbReference>
<feature type="domain" description="Adenosine deaminase" evidence="8">
    <location>
        <begin position="243"/>
        <end position="464"/>
    </location>
</feature>
<comment type="cofactor">
    <cofactor evidence="1">
        <name>Zn(2+)</name>
        <dbReference type="ChEBI" id="CHEBI:29105"/>
    </cofactor>
</comment>